<organism evidence="1 2">
    <name type="scientific">Melia azedarach</name>
    <name type="common">Chinaberry tree</name>
    <dbReference type="NCBI Taxonomy" id="155640"/>
    <lineage>
        <taxon>Eukaryota</taxon>
        <taxon>Viridiplantae</taxon>
        <taxon>Streptophyta</taxon>
        <taxon>Embryophyta</taxon>
        <taxon>Tracheophyta</taxon>
        <taxon>Spermatophyta</taxon>
        <taxon>Magnoliopsida</taxon>
        <taxon>eudicotyledons</taxon>
        <taxon>Gunneridae</taxon>
        <taxon>Pentapetalae</taxon>
        <taxon>rosids</taxon>
        <taxon>malvids</taxon>
        <taxon>Sapindales</taxon>
        <taxon>Meliaceae</taxon>
        <taxon>Melia</taxon>
    </lineage>
</organism>
<keyword evidence="2" id="KW-1185">Reference proteome</keyword>
<comment type="caution">
    <text evidence="1">The sequence shown here is derived from an EMBL/GenBank/DDBJ whole genome shotgun (WGS) entry which is preliminary data.</text>
</comment>
<dbReference type="Proteomes" id="UP001164539">
    <property type="component" value="Chromosome 13"/>
</dbReference>
<protein>
    <submittedName>
        <fullName evidence="1">Ankyrin repeat family protein</fullName>
    </submittedName>
</protein>
<gene>
    <name evidence="1" type="ORF">OWV82_022506</name>
</gene>
<proteinExistence type="predicted"/>
<accession>A0ACC1WWW7</accession>
<evidence type="ECO:0000313" key="2">
    <source>
        <dbReference type="Proteomes" id="UP001164539"/>
    </source>
</evidence>
<reference evidence="1 2" key="1">
    <citation type="journal article" date="2023" name="Science">
        <title>Complex scaffold remodeling in plant triterpene biosynthesis.</title>
        <authorList>
            <person name="De La Pena R."/>
            <person name="Hodgson H."/>
            <person name="Liu J.C."/>
            <person name="Stephenson M.J."/>
            <person name="Martin A.C."/>
            <person name="Owen C."/>
            <person name="Harkess A."/>
            <person name="Leebens-Mack J."/>
            <person name="Jimenez L.E."/>
            <person name="Osbourn A."/>
            <person name="Sattely E.S."/>
        </authorList>
    </citation>
    <scope>NUCLEOTIDE SEQUENCE [LARGE SCALE GENOMIC DNA]</scope>
    <source>
        <strain evidence="2">cv. JPN11</strain>
        <tissue evidence="1">Leaf</tissue>
    </source>
</reference>
<sequence length="455" mass="51816">MAASLGYKEIVEYLYQERRDSLTEDDRMKLFIICIETDLYDVASQLLTDYPDLATARAANDETALHVLARKDLNFSNMSNLGTKVVENKRLQALQLVKCIWQRIVLLSEHELSQLIAKPTKLIFDAAERGNLQFLSALIHEYPDLIWKVDNPGNKYTIFHIAVKNRQVDVFKLIYDIGSSKDLILTFKDNEGNNILHLAAMMAPQDRLNIVSGEALQFQRELMWFKEVEKVVPKMFAEARNMRGFTPRDLFLEEHTELRKKGEKWMKETANACIVVATLIATVAFTAALTVPGGNNQDTGFPVFIEKVSFEVFAISDAISLVFSLTSMATFLNIFVSRYAAEDMLWRLPRKFYIGMLSLLISLVALLAVFSTIFFIIFNNTRLWIAILVAVVVPTPLYMFLLRNINQLLYDVFSMTFNLDSPFQQGHGLFLMEGGPRVPLPHQESKKNSTAESNV</sequence>
<name>A0ACC1WWW7_MELAZ</name>
<dbReference type="EMBL" id="CM051406">
    <property type="protein sequence ID" value="KAJ4702450.1"/>
    <property type="molecule type" value="Genomic_DNA"/>
</dbReference>
<evidence type="ECO:0000313" key="1">
    <source>
        <dbReference type="EMBL" id="KAJ4702450.1"/>
    </source>
</evidence>